<evidence type="ECO:0000256" key="1">
    <source>
        <dbReference type="SAM" id="Coils"/>
    </source>
</evidence>
<keyword evidence="2" id="KW-0472">Membrane</keyword>
<keyword evidence="1" id="KW-0175">Coiled coil</keyword>
<evidence type="ECO:0000313" key="3">
    <source>
        <dbReference type="EMBL" id="EEQ48047.1"/>
    </source>
</evidence>
<dbReference type="HOGENOM" id="CLU_162700_0_0_9"/>
<dbReference type="STRING" id="638302.HMPREF0908_1593"/>
<dbReference type="Proteomes" id="UP000005309">
    <property type="component" value="Unassembled WGS sequence"/>
</dbReference>
<keyword evidence="2" id="KW-1133">Transmembrane helix</keyword>
<dbReference type="eggNOG" id="ENOG5032ZU6">
    <property type="taxonomic scope" value="Bacteria"/>
</dbReference>
<reference evidence="3 4" key="1">
    <citation type="submission" date="2009-04" db="EMBL/GenBank/DDBJ databases">
        <authorList>
            <person name="Qin X."/>
            <person name="Bachman B."/>
            <person name="Battles P."/>
            <person name="Bell A."/>
            <person name="Bess C."/>
            <person name="Bickham C."/>
            <person name="Chaboub L."/>
            <person name="Chen D."/>
            <person name="Coyle M."/>
            <person name="Deiros D.R."/>
            <person name="Dinh H."/>
            <person name="Forbes L."/>
            <person name="Fowler G."/>
            <person name="Francisco L."/>
            <person name="Fu Q."/>
            <person name="Gubbala S."/>
            <person name="Hale W."/>
            <person name="Han Y."/>
            <person name="Hemphill L."/>
            <person name="Highlander S.K."/>
            <person name="Hirani K."/>
            <person name="Hogues M."/>
            <person name="Jackson L."/>
            <person name="Jakkamsetti A."/>
            <person name="Javaid M."/>
            <person name="Jiang H."/>
            <person name="Korchina V."/>
            <person name="Kovar C."/>
            <person name="Lara F."/>
            <person name="Lee S."/>
            <person name="Mata R."/>
            <person name="Mathew T."/>
            <person name="Moen C."/>
            <person name="Morales K."/>
            <person name="Munidasa M."/>
            <person name="Nazareth L."/>
            <person name="Ngo R."/>
            <person name="Nguyen L."/>
            <person name="Okwuonu G."/>
            <person name="Ongeri F."/>
            <person name="Patil S."/>
            <person name="Petrosino J."/>
            <person name="Pham C."/>
            <person name="Pham P."/>
            <person name="Pu L.-L."/>
            <person name="Puazo M."/>
            <person name="Raj R."/>
            <person name="Reid J."/>
            <person name="Rouhana J."/>
            <person name="Saada N."/>
            <person name="Shang Y."/>
            <person name="Simmons D."/>
            <person name="Thornton R."/>
            <person name="Warren J."/>
            <person name="Weissenberger G."/>
            <person name="Zhang J."/>
            <person name="Zhang L."/>
            <person name="Zhou C."/>
            <person name="Zhu D."/>
            <person name="Muzny D."/>
            <person name="Worley K."/>
            <person name="Gibbs R."/>
        </authorList>
    </citation>
    <scope>NUCLEOTIDE SEQUENCE [LARGE SCALE GENOMIC DNA]</scope>
    <source>
        <strain evidence="3 4">ATCC 43531</strain>
    </source>
</reference>
<protein>
    <submittedName>
        <fullName evidence="3">Uncharacterized protein</fullName>
    </submittedName>
</protein>
<proteinExistence type="predicted"/>
<name>C4V4Z9_9FIRM</name>
<dbReference type="EMBL" id="ACLA01000022">
    <property type="protein sequence ID" value="EEQ48047.1"/>
    <property type="molecule type" value="Genomic_DNA"/>
</dbReference>
<keyword evidence="2" id="KW-0812">Transmembrane</keyword>
<comment type="caution">
    <text evidence="3">The sequence shown here is derived from an EMBL/GenBank/DDBJ whole genome shotgun (WGS) entry which is preliminary data.</text>
</comment>
<evidence type="ECO:0000313" key="4">
    <source>
        <dbReference type="Proteomes" id="UP000005309"/>
    </source>
</evidence>
<organism evidence="3 4">
    <name type="scientific">Selenomonas flueggei ATCC 43531</name>
    <dbReference type="NCBI Taxonomy" id="638302"/>
    <lineage>
        <taxon>Bacteria</taxon>
        <taxon>Bacillati</taxon>
        <taxon>Bacillota</taxon>
        <taxon>Negativicutes</taxon>
        <taxon>Selenomonadales</taxon>
        <taxon>Selenomonadaceae</taxon>
        <taxon>Selenomonas</taxon>
    </lineage>
</organism>
<keyword evidence="4" id="KW-1185">Reference proteome</keyword>
<gene>
    <name evidence="3" type="ORF">HMPREF0908_1593</name>
</gene>
<feature type="coiled-coil region" evidence="1">
    <location>
        <begin position="96"/>
        <end position="123"/>
    </location>
</feature>
<accession>C4V4Z9</accession>
<evidence type="ECO:0000256" key="2">
    <source>
        <dbReference type="SAM" id="Phobius"/>
    </source>
</evidence>
<sequence length="125" mass="13424">MERSIKAAIGQLFFVIGVSVQGIGRSMMRQSAKDKGGFHRAAEGESACAGKRYSEGGNSMFSKTDFWIGLAVGAVAGIFGYRFMQERTQQLAALEAGSADLSLAELQRQKEELEDLIAAQAASEK</sequence>
<feature type="transmembrane region" description="Helical" evidence="2">
    <location>
        <begin position="66"/>
        <end position="84"/>
    </location>
</feature>
<dbReference type="AlphaFoldDB" id="C4V4Z9"/>